<dbReference type="GO" id="GO:0005524">
    <property type="term" value="F:ATP binding"/>
    <property type="evidence" value="ECO:0007669"/>
    <property type="project" value="UniProtKB-KW"/>
</dbReference>
<dbReference type="InterPro" id="IPR017871">
    <property type="entry name" value="ABC_transporter-like_CS"/>
</dbReference>
<dbReference type="SUPFAM" id="SSF52540">
    <property type="entry name" value="P-loop containing nucleoside triphosphate hydrolases"/>
    <property type="match status" value="1"/>
</dbReference>
<dbReference type="Pfam" id="PF00664">
    <property type="entry name" value="ABC_membrane"/>
    <property type="match status" value="1"/>
</dbReference>
<feature type="domain" description="ABC transporter" evidence="8">
    <location>
        <begin position="304"/>
        <end position="518"/>
    </location>
</feature>
<keyword evidence="5 7" id="KW-1133">Transmembrane helix</keyword>
<evidence type="ECO:0000256" key="5">
    <source>
        <dbReference type="ARBA" id="ARBA00022989"/>
    </source>
</evidence>
<dbReference type="Gene3D" id="3.40.50.300">
    <property type="entry name" value="P-loop containing nucleotide triphosphate hydrolases"/>
    <property type="match status" value="1"/>
</dbReference>
<dbReference type="SUPFAM" id="SSF90123">
    <property type="entry name" value="ABC transporter transmembrane region"/>
    <property type="match status" value="1"/>
</dbReference>
<keyword evidence="3" id="KW-0547">Nucleotide-binding</keyword>
<dbReference type="PANTHER" id="PTHR24221:SF261">
    <property type="entry name" value="GLUTATHIONE_L-CYSTEINE TRANSPORT SYSTEM ATP-BINDING_PERMEASE PROTEIN CYDD"/>
    <property type="match status" value="1"/>
</dbReference>
<protein>
    <submittedName>
        <fullName evidence="10">Cysteine ABC transporter permease</fullName>
    </submittedName>
</protein>
<evidence type="ECO:0000256" key="6">
    <source>
        <dbReference type="ARBA" id="ARBA00023136"/>
    </source>
</evidence>
<dbReference type="CDD" id="cd18584">
    <property type="entry name" value="ABC_6TM_AarD_CydD"/>
    <property type="match status" value="1"/>
</dbReference>
<evidence type="ECO:0000259" key="8">
    <source>
        <dbReference type="PROSITE" id="PS50893"/>
    </source>
</evidence>
<dbReference type="InterPro" id="IPR011527">
    <property type="entry name" value="ABC1_TM_dom"/>
</dbReference>
<dbReference type="PANTHER" id="PTHR24221">
    <property type="entry name" value="ATP-BINDING CASSETTE SUB-FAMILY B"/>
    <property type="match status" value="1"/>
</dbReference>
<evidence type="ECO:0000256" key="2">
    <source>
        <dbReference type="ARBA" id="ARBA00022692"/>
    </source>
</evidence>
<dbReference type="PROSITE" id="PS50893">
    <property type="entry name" value="ABC_TRANSPORTER_2"/>
    <property type="match status" value="1"/>
</dbReference>
<dbReference type="GO" id="GO:0140359">
    <property type="term" value="F:ABC-type transporter activity"/>
    <property type="evidence" value="ECO:0007669"/>
    <property type="project" value="InterPro"/>
</dbReference>
<dbReference type="CDD" id="cd03228">
    <property type="entry name" value="ABCC_MRP_Like"/>
    <property type="match status" value="1"/>
</dbReference>
<dbReference type="SMART" id="SM00382">
    <property type="entry name" value="AAA"/>
    <property type="match status" value="1"/>
</dbReference>
<organism evidence="10 11">
    <name type="scientific">Novosphingobium fuchskuhlense</name>
    <dbReference type="NCBI Taxonomy" id="1117702"/>
    <lineage>
        <taxon>Bacteria</taxon>
        <taxon>Pseudomonadati</taxon>
        <taxon>Pseudomonadota</taxon>
        <taxon>Alphaproteobacteria</taxon>
        <taxon>Sphingomonadales</taxon>
        <taxon>Sphingomonadaceae</taxon>
        <taxon>Novosphingobium</taxon>
    </lineage>
</organism>
<dbReference type="GO" id="GO:0005886">
    <property type="term" value="C:plasma membrane"/>
    <property type="evidence" value="ECO:0007669"/>
    <property type="project" value="UniProtKB-SubCell"/>
</dbReference>
<feature type="domain" description="ABC transmembrane type-1" evidence="9">
    <location>
        <begin position="1"/>
        <end position="281"/>
    </location>
</feature>
<dbReference type="InterPro" id="IPR003439">
    <property type="entry name" value="ABC_transporter-like_ATP-bd"/>
</dbReference>
<dbReference type="EMBL" id="LLZS01000001">
    <property type="protein sequence ID" value="KUR73761.1"/>
    <property type="molecule type" value="Genomic_DNA"/>
</dbReference>
<dbReference type="GO" id="GO:0042883">
    <property type="term" value="P:cysteine transport"/>
    <property type="evidence" value="ECO:0007669"/>
    <property type="project" value="InterPro"/>
</dbReference>
<accession>A0A117UZL4</accession>
<dbReference type="GO" id="GO:0016887">
    <property type="term" value="F:ATP hydrolysis activity"/>
    <property type="evidence" value="ECO:0007669"/>
    <property type="project" value="InterPro"/>
</dbReference>
<evidence type="ECO:0000256" key="3">
    <source>
        <dbReference type="ARBA" id="ARBA00022741"/>
    </source>
</evidence>
<feature type="transmembrane region" description="Helical" evidence="7">
    <location>
        <begin position="253"/>
        <end position="270"/>
    </location>
</feature>
<feature type="transmembrane region" description="Helical" evidence="7">
    <location>
        <begin position="114"/>
        <end position="135"/>
    </location>
</feature>
<dbReference type="InterPro" id="IPR039421">
    <property type="entry name" value="Type_1_exporter"/>
</dbReference>
<keyword evidence="6 7" id="KW-0472">Membrane</keyword>
<evidence type="ECO:0000256" key="1">
    <source>
        <dbReference type="ARBA" id="ARBA00004651"/>
    </source>
</evidence>
<feature type="transmembrane region" description="Helical" evidence="7">
    <location>
        <begin position="35"/>
        <end position="57"/>
    </location>
</feature>
<dbReference type="Proteomes" id="UP000058012">
    <property type="component" value="Unassembled WGS sequence"/>
</dbReference>
<keyword evidence="11" id="KW-1185">Reference proteome</keyword>
<dbReference type="Gene3D" id="1.20.1560.10">
    <property type="entry name" value="ABC transporter type 1, transmembrane domain"/>
    <property type="match status" value="1"/>
</dbReference>
<feature type="transmembrane region" description="Helical" evidence="7">
    <location>
        <begin position="224"/>
        <end position="247"/>
    </location>
</feature>
<feature type="transmembrane region" description="Helical" evidence="7">
    <location>
        <begin position="141"/>
        <end position="161"/>
    </location>
</feature>
<dbReference type="NCBIfam" id="TIGR02857">
    <property type="entry name" value="CydD"/>
    <property type="match status" value="1"/>
</dbReference>
<dbReference type="Pfam" id="PF00005">
    <property type="entry name" value="ABC_tran"/>
    <property type="match status" value="1"/>
</dbReference>
<dbReference type="InterPro" id="IPR003593">
    <property type="entry name" value="AAA+_ATPase"/>
</dbReference>
<dbReference type="InterPro" id="IPR027417">
    <property type="entry name" value="P-loop_NTPase"/>
</dbReference>
<gene>
    <name evidence="10" type="ORF">AQZ52_00115</name>
</gene>
<dbReference type="PROSITE" id="PS00211">
    <property type="entry name" value="ABC_TRANSPORTER_1"/>
    <property type="match status" value="1"/>
</dbReference>
<evidence type="ECO:0000313" key="11">
    <source>
        <dbReference type="Proteomes" id="UP000058012"/>
    </source>
</evidence>
<dbReference type="InterPro" id="IPR036640">
    <property type="entry name" value="ABC1_TM_sf"/>
</dbReference>
<evidence type="ECO:0000256" key="4">
    <source>
        <dbReference type="ARBA" id="ARBA00022840"/>
    </source>
</evidence>
<evidence type="ECO:0000259" key="9">
    <source>
        <dbReference type="PROSITE" id="PS50929"/>
    </source>
</evidence>
<dbReference type="AlphaFoldDB" id="A0A117UZL4"/>
<evidence type="ECO:0000256" key="7">
    <source>
        <dbReference type="SAM" id="Phobius"/>
    </source>
</evidence>
<comment type="caution">
    <text evidence="10">The sequence shown here is derived from an EMBL/GenBank/DDBJ whole genome shotgun (WGS) entry which is preliminary data.</text>
</comment>
<dbReference type="PROSITE" id="PS50929">
    <property type="entry name" value="ABC_TM1F"/>
    <property type="match status" value="1"/>
</dbReference>
<dbReference type="GO" id="GO:0034040">
    <property type="term" value="F:ATPase-coupled lipid transmembrane transporter activity"/>
    <property type="evidence" value="ECO:0007669"/>
    <property type="project" value="TreeGrafter"/>
</dbReference>
<dbReference type="STRING" id="1117702.AQZ52_00115"/>
<evidence type="ECO:0000313" key="10">
    <source>
        <dbReference type="EMBL" id="KUR73761.1"/>
    </source>
</evidence>
<keyword evidence="4" id="KW-0067">ATP-binding</keyword>
<dbReference type="InterPro" id="IPR014216">
    <property type="entry name" value="ABC_transptr_CydD"/>
</dbReference>
<name>A0A117UZL4_9SPHN</name>
<comment type="subcellular location">
    <subcellularLocation>
        <location evidence="1">Cell membrane</location>
        <topology evidence="1">Multi-pass membrane protein</topology>
    </subcellularLocation>
</comment>
<reference evidence="10 11" key="1">
    <citation type="submission" date="2015-10" db="EMBL/GenBank/DDBJ databases">
        <title>Draft genome sequence of Novosphingobium fuchskuhlense DSM 25065 isolated from a surface water sample of the southwest basin of Lake Grosse Fuchskuhle.</title>
        <authorList>
            <person name="Ruckert C."/>
            <person name="Winkler A."/>
            <person name="Glaeser J."/>
            <person name="Grossart H.-P."/>
            <person name="Kalinowski J."/>
            <person name="Glaeser S."/>
        </authorList>
    </citation>
    <scope>NUCLEOTIDE SEQUENCE [LARGE SCALE GENOMIC DNA]</scope>
    <source>
        <strain evidence="10 11">FNE08-7</strain>
    </source>
</reference>
<keyword evidence="2 7" id="KW-0812">Transmembrane</keyword>
<proteinExistence type="predicted"/>
<sequence>MFWLLDGLLAIALAAALAVAVSLLAERVAGAELLLALTLLCTAGLARAGAQVLAAGAGQHEAARAKQAWRVRAFGAVLRAPAGLRVMLGEQTADATDRIEDLDGYHARFQPLRLAAVATPLMVAAAAATASWVAAAIMLATLVPFAFGMAFAGTAAARAAARQLDALSKLSGLFIDRVRALPIILGFGAQDRVVRQLGAATQDVAQRTLVVLRVAFLSSAVMEFFAAISVALVAVYCGFSLLGLLPFRAPETLTLGRALFVLVLAPEFYLPMRRMAAAYHDKQIGEAALERLTRLAPTDGATAASSADLTAPPGMDIRDLVIAYEDKLIGPFAFIAPAGELTVISGPSGAGKSSLLNALLGLAPISSGEILLDGAPLVATQLQGAVSWTGQMTLFLPGTLADNIRLARPDASDEDIAAAAASAGLTALIAGRPAGLQTPIDPRGSGLSGGERRRIGIARALLRDAPLWLLDEPTADLDAASADALIALIRSASQGRTVLLVTHDPAVAALADHHVVIA</sequence>